<dbReference type="InterPro" id="IPR009081">
    <property type="entry name" value="PP-bd_ACP"/>
</dbReference>
<dbReference type="PROSITE" id="PS50075">
    <property type="entry name" value="CARRIER"/>
    <property type="match status" value="1"/>
</dbReference>
<gene>
    <name evidence="2" type="ORF">ACFO1S_20760</name>
</gene>
<name>A0ABV8SE62_9BACL</name>
<evidence type="ECO:0000313" key="2">
    <source>
        <dbReference type="EMBL" id="MFC4305866.1"/>
    </source>
</evidence>
<evidence type="ECO:0000313" key="3">
    <source>
        <dbReference type="Proteomes" id="UP001595755"/>
    </source>
</evidence>
<sequence length="87" mass="9845">MTEKNVQEILLDVIENKLNIPLERERIDGNTLLGDEGLYLDSIRLIELVARIEEQFGVVIPDHELAELANANLERLVAIIVGRAEVR</sequence>
<keyword evidence="3" id="KW-1185">Reference proteome</keyword>
<evidence type="ECO:0000259" key="1">
    <source>
        <dbReference type="PROSITE" id="PS50075"/>
    </source>
</evidence>
<reference evidence="3" key="1">
    <citation type="journal article" date="2019" name="Int. J. Syst. Evol. Microbiol.">
        <title>The Global Catalogue of Microorganisms (GCM) 10K type strain sequencing project: providing services to taxonomists for standard genome sequencing and annotation.</title>
        <authorList>
            <consortium name="The Broad Institute Genomics Platform"/>
            <consortium name="The Broad Institute Genome Sequencing Center for Infectious Disease"/>
            <person name="Wu L."/>
            <person name="Ma J."/>
        </authorList>
    </citation>
    <scope>NUCLEOTIDE SEQUENCE [LARGE SCALE GENOMIC DNA]</scope>
    <source>
        <strain evidence="3">CGMCC 4.1641</strain>
    </source>
</reference>
<dbReference type="Proteomes" id="UP001595755">
    <property type="component" value="Unassembled WGS sequence"/>
</dbReference>
<dbReference type="SUPFAM" id="SSF47336">
    <property type="entry name" value="ACP-like"/>
    <property type="match status" value="1"/>
</dbReference>
<dbReference type="Gene3D" id="1.10.1200.10">
    <property type="entry name" value="ACP-like"/>
    <property type="match status" value="1"/>
</dbReference>
<comment type="caution">
    <text evidence="2">The sequence shown here is derived from an EMBL/GenBank/DDBJ whole genome shotgun (WGS) entry which is preliminary data.</text>
</comment>
<proteinExistence type="predicted"/>
<dbReference type="RefSeq" id="WP_204601431.1">
    <property type="nucleotide sequence ID" value="NZ_JBHSED010000040.1"/>
</dbReference>
<dbReference type="InterPro" id="IPR036736">
    <property type="entry name" value="ACP-like_sf"/>
</dbReference>
<protein>
    <submittedName>
        <fullName evidence="2">Acyl carrier protein</fullName>
    </submittedName>
</protein>
<dbReference type="Pfam" id="PF00550">
    <property type="entry name" value="PP-binding"/>
    <property type="match status" value="1"/>
</dbReference>
<organism evidence="2 3">
    <name type="scientific">Cohnella boryungensis</name>
    <dbReference type="NCBI Taxonomy" id="768479"/>
    <lineage>
        <taxon>Bacteria</taxon>
        <taxon>Bacillati</taxon>
        <taxon>Bacillota</taxon>
        <taxon>Bacilli</taxon>
        <taxon>Bacillales</taxon>
        <taxon>Paenibacillaceae</taxon>
        <taxon>Cohnella</taxon>
    </lineage>
</organism>
<dbReference type="EMBL" id="JBHSED010000040">
    <property type="protein sequence ID" value="MFC4305866.1"/>
    <property type="molecule type" value="Genomic_DNA"/>
</dbReference>
<accession>A0ABV8SE62</accession>
<feature type="domain" description="Carrier" evidence="1">
    <location>
        <begin position="4"/>
        <end position="84"/>
    </location>
</feature>